<dbReference type="EMBL" id="SOHQ01000015">
    <property type="protein sequence ID" value="TFD80480.1"/>
    <property type="molecule type" value="Genomic_DNA"/>
</dbReference>
<evidence type="ECO:0000313" key="7">
    <source>
        <dbReference type="EMBL" id="TFD80480.1"/>
    </source>
</evidence>
<dbReference type="SUPFAM" id="SSF53187">
    <property type="entry name" value="Zn-dependent exopeptidases"/>
    <property type="match status" value="1"/>
</dbReference>
<dbReference type="InterPro" id="IPR036264">
    <property type="entry name" value="Bact_exopeptidase_dim_dom"/>
</dbReference>
<evidence type="ECO:0000259" key="6">
    <source>
        <dbReference type="Pfam" id="PF07687"/>
    </source>
</evidence>
<keyword evidence="3" id="KW-0479">Metal-binding</keyword>
<dbReference type="InterPro" id="IPR001261">
    <property type="entry name" value="ArgE/DapE_CS"/>
</dbReference>
<evidence type="ECO:0000256" key="2">
    <source>
        <dbReference type="ARBA" id="ARBA00006247"/>
    </source>
</evidence>
<dbReference type="OrthoDB" id="7055905at2"/>
<dbReference type="SUPFAM" id="SSF55031">
    <property type="entry name" value="Bacterial exopeptidase dimerisation domain"/>
    <property type="match status" value="1"/>
</dbReference>
<feature type="domain" description="Peptidase M20 dimerisation" evidence="6">
    <location>
        <begin position="201"/>
        <end position="336"/>
    </location>
</feature>
<proteinExistence type="inferred from homology"/>
<dbReference type="Pfam" id="PF07687">
    <property type="entry name" value="M20_dimer"/>
    <property type="match status" value="1"/>
</dbReference>
<evidence type="ECO:0000313" key="8">
    <source>
        <dbReference type="Proteomes" id="UP000298218"/>
    </source>
</evidence>
<comment type="cofactor">
    <cofactor evidence="1">
        <name>Zn(2+)</name>
        <dbReference type="ChEBI" id="CHEBI:29105"/>
    </cofactor>
</comment>
<dbReference type="InterPro" id="IPR011650">
    <property type="entry name" value="Peptidase_M20_dimer"/>
</dbReference>
<dbReference type="Gene3D" id="1.10.150.900">
    <property type="match status" value="1"/>
</dbReference>
<dbReference type="Gene3D" id="3.30.70.360">
    <property type="match status" value="1"/>
</dbReference>
<dbReference type="FunFam" id="1.10.150.900:FF:000002">
    <property type="entry name" value="M20/M25/M40 family peptidase"/>
    <property type="match status" value="1"/>
</dbReference>
<comment type="similarity">
    <text evidence="2">Belongs to the peptidase M20A family.</text>
</comment>
<evidence type="ECO:0000256" key="1">
    <source>
        <dbReference type="ARBA" id="ARBA00001947"/>
    </source>
</evidence>
<dbReference type="PANTHER" id="PTHR43808">
    <property type="entry name" value="ACETYLORNITHINE DEACETYLASE"/>
    <property type="match status" value="1"/>
</dbReference>
<dbReference type="AlphaFoldDB" id="A0A4Y8KST1"/>
<dbReference type="PROSITE" id="PS00759">
    <property type="entry name" value="ARGE_DAPE_CPG2_2"/>
    <property type="match status" value="1"/>
</dbReference>
<dbReference type="InterPro" id="IPR050072">
    <property type="entry name" value="Peptidase_M20A"/>
</dbReference>
<keyword evidence="8" id="KW-1185">Reference proteome</keyword>
<dbReference type="GO" id="GO:0046872">
    <property type="term" value="F:metal ion binding"/>
    <property type="evidence" value="ECO:0007669"/>
    <property type="project" value="UniProtKB-KW"/>
</dbReference>
<reference evidence="7 8" key="1">
    <citation type="submission" date="2019-03" db="EMBL/GenBank/DDBJ databases">
        <title>Genomics of glacier-inhabiting Cryobacterium strains.</title>
        <authorList>
            <person name="Liu Q."/>
            <person name="Xin Y.-H."/>
        </authorList>
    </citation>
    <scope>NUCLEOTIDE SEQUENCE [LARGE SCALE GENOMIC DNA]</scope>
    <source>
        <strain evidence="7 8">CGMCC 1.4292</strain>
    </source>
</reference>
<dbReference type="NCBIfam" id="NF005913">
    <property type="entry name" value="PRK07906.1"/>
    <property type="match status" value="1"/>
</dbReference>
<dbReference type="Gene3D" id="3.40.630.10">
    <property type="entry name" value="Zn peptidases"/>
    <property type="match status" value="1"/>
</dbReference>
<accession>A0A4Y8KST1</accession>
<dbReference type="Proteomes" id="UP000298218">
    <property type="component" value="Unassembled WGS sequence"/>
</dbReference>
<evidence type="ECO:0000256" key="4">
    <source>
        <dbReference type="ARBA" id="ARBA00022801"/>
    </source>
</evidence>
<evidence type="ECO:0000256" key="3">
    <source>
        <dbReference type="ARBA" id="ARBA00022723"/>
    </source>
</evidence>
<organism evidence="7 8">
    <name type="scientific">Cryobacterium psychrophilum</name>
    <dbReference type="NCBI Taxonomy" id="41988"/>
    <lineage>
        <taxon>Bacteria</taxon>
        <taxon>Bacillati</taxon>
        <taxon>Actinomycetota</taxon>
        <taxon>Actinomycetes</taxon>
        <taxon>Micrococcales</taxon>
        <taxon>Microbacteriaceae</taxon>
        <taxon>Cryobacterium</taxon>
    </lineage>
</organism>
<keyword evidence="5" id="KW-0862">Zinc</keyword>
<dbReference type="GO" id="GO:0016787">
    <property type="term" value="F:hydrolase activity"/>
    <property type="evidence" value="ECO:0007669"/>
    <property type="project" value="UniProtKB-KW"/>
</dbReference>
<keyword evidence="4 7" id="KW-0378">Hydrolase</keyword>
<sequence>MAFTAPDQPADSELDLTARLARDLIRFDTSNYGEGRSNGETDAAEYVAAHLRGLGLEPQLFDSEPGRTSVVARVRGRDSSRSALVVHGHLDVVPADAANWSVDPFSGVIKDGLLWGRGAVDMKNMDAMILASLTDIIGSGGAPERDLVIAFFADEEAGGVLGSGYLARTHPELFEGATEAISEVGGYSITLAGKRAYLLQTGEKALIWVKLVATGSAGHGSRVHHDNAVTRLAEAVAKVGRHTWPIRLTDTTTQLLAEVARILDVDPQQVGPDELALATGTASGFIQASLRTTTNPTGLTAGYKHNVIPDTAEALIDIRSLPGEEDAVLAEIAELIGPDIQIVIMHRDIGLETEFGGPLVEAVVETLGRHDPGAPVLPYLLSAGTDNKALSTLGIKGYGFAPLKLPAELDFPAMFHGVDERVPLDALVFGRRVLTDLLSSY</sequence>
<gene>
    <name evidence="7" type="ORF">E3T53_05230</name>
</gene>
<name>A0A4Y8KST1_9MICO</name>
<comment type="caution">
    <text evidence="7">The sequence shown here is derived from an EMBL/GenBank/DDBJ whole genome shotgun (WGS) entry which is preliminary data.</text>
</comment>
<dbReference type="PANTHER" id="PTHR43808:SF8">
    <property type="entry name" value="PEPTIDASE M20 DIMERISATION DOMAIN-CONTAINING PROTEIN"/>
    <property type="match status" value="1"/>
</dbReference>
<evidence type="ECO:0000256" key="5">
    <source>
        <dbReference type="ARBA" id="ARBA00022833"/>
    </source>
</evidence>
<dbReference type="RefSeq" id="WP_134171576.1">
    <property type="nucleotide sequence ID" value="NZ_SODI01000001.1"/>
</dbReference>
<protein>
    <submittedName>
        <fullName evidence="7">M20/M25/M40 family metallo-hydrolase</fullName>
    </submittedName>
</protein>
<dbReference type="InterPro" id="IPR002933">
    <property type="entry name" value="Peptidase_M20"/>
</dbReference>
<dbReference type="Pfam" id="PF01546">
    <property type="entry name" value="Peptidase_M20"/>
    <property type="match status" value="1"/>
</dbReference>